<dbReference type="EMBL" id="QVQW01000083">
    <property type="protein sequence ID" value="RKU41078.1"/>
    <property type="molecule type" value="Genomic_DNA"/>
</dbReference>
<comment type="caution">
    <text evidence="2">The sequence shown here is derived from an EMBL/GenBank/DDBJ whole genome shotgun (WGS) entry which is preliminary data.</text>
</comment>
<keyword evidence="2" id="KW-0456">Lyase</keyword>
<dbReference type="OrthoDB" id="2561043at2759"/>
<evidence type="ECO:0000313" key="2">
    <source>
        <dbReference type="EMBL" id="RKU41078.1"/>
    </source>
</evidence>
<feature type="domain" description="Argininosuccinate lyase C-terminal" evidence="1">
    <location>
        <begin position="1"/>
        <end position="27"/>
    </location>
</feature>
<proteinExistence type="predicted"/>
<gene>
    <name evidence="2" type="primary">ARG4</name>
    <name evidence="2" type="ORF">DL546_003501</name>
</gene>
<dbReference type="GO" id="GO:0016829">
    <property type="term" value="F:lyase activity"/>
    <property type="evidence" value="ECO:0007669"/>
    <property type="project" value="UniProtKB-KW"/>
</dbReference>
<evidence type="ECO:0000313" key="3">
    <source>
        <dbReference type="Proteomes" id="UP000275385"/>
    </source>
</evidence>
<dbReference type="Gene3D" id="1.10.40.30">
    <property type="entry name" value="Fumarase/aspartase (C-terminal domain)"/>
    <property type="match status" value="2"/>
</dbReference>
<dbReference type="Pfam" id="PF14698">
    <property type="entry name" value="ASL_C2"/>
    <property type="match status" value="1"/>
</dbReference>
<name>A0A420Y083_9PEZI</name>
<reference evidence="2 3" key="1">
    <citation type="submission" date="2018-08" db="EMBL/GenBank/DDBJ databases">
        <title>Draft genome of the lignicolous fungus Coniochaeta pulveracea.</title>
        <authorList>
            <person name="Borstlap C.J."/>
            <person name="De Witt R.N."/>
            <person name="Botha A."/>
            <person name="Volschenk H."/>
        </authorList>
    </citation>
    <scope>NUCLEOTIDE SEQUENCE [LARGE SCALE GENOMIC DNA]</scope>
    <source>
        <strain evidence="2 3">CAB683</strain>
    </source>
</reference>
<dbReference type="Proteomes" id="UP000275385">
    <property type="component" value="Unassembled WGS sequence"/>
</dbReference>
<accession>A0A420Y083</accession>
<sequence>MLAPDVADYLVRKVVPVREPHHIYGHLRAFDSRFEKDIAEAFDYERSAEMRSARGGTSKSSVLEQIEVLRGMLA</sequence>
<dbReference type="STRING" id="177199.A0A420Y083"/>
<dbReference type="InterPro" id="IPR029419">
    <property type="entry name" value="Arg_succ_lyase_C"/>
</dbReference>
<protein>
    <submittedName>
        <fullName evidence="2">Argininosuccinate lyase</fullName>
    </submittedName>
</protein>
<dbReference type="InterPro" id="IPR008948">
    <property type="entry name" value="L-Aspartase-like"/>
</dbReference>
<dbReference type="Gene3D" id="1.20.200.10">
    <property type="entry name" value="Fumarase/aspartase (Central domain)"/>
    <property type="match status" value="1"/>
</dbReference>
<keyword evidence="3" id="KW-1185">Reference proteome</keyword>
<organism evidence="2 3">
    <name type="scientific">Coniochaeta pulveracea</name>
    <dbReference type="NCBI Taxonomy" id="177199"/>
    <lineage>
        <taxon>Eukaryota</taxon>
        <taxon>Fungi</taxon>
        <taxon>Dikarya</taxon>
        <taxon>Ascomycota</taxon>
        <taxon>Pezizomycotina</taxon>
        <taxon>Sordariomycetes</taxon>
        <taxon>Sordariomycetidae</taxon>
        <taxon>Coniochaetales</taxon>
        <taxon>Coniochaetaceae</taxon>
        <taxon>Coniochaeta</taxon>
    </lineage>
</organism>
<dbReference type="AlphaFoldDB" id="A0A420Y083"/>
<dbReference type="SUPFAM" id="SSF48557">
    <property type="entry name" value="L-aspartase-like"/>
    <property type="match status" value="1"/>
</dbReference>
<evidence type="ECO:0000259" key="1">
    <source>
        <dbReference type="Pfam" id="PF14698"/>
    </source>
</evidence>